<protein>
    <submittedName>
        <fullName evidence="2">Uncharacterized protein</fullName>
    </submittedName>
</protein>
<evidence type="ECO:0000313" key="3">
    <source>
        <dbReference type="Proteomes" id="UP000070444"/>
    </source>
</evidence>
<reference evidence="2 3" key="1">
    <citation type="journal article" date="2015" name="Genome Biol. Evol.">
        <title>Phylogenomic analyses indicate that early fungi evolved digesting cell walls of algal ancestors of land plants.</title>
        <authorList>
            <person name="Chang Y."/>
            <person name="Wang S."/>
            <person name="Sekimoto S."/>
            <person name="Aerts A.L."/>
            <person name="Choi C."/>
            <person name="Clum A."/>
            <person name="LaButti K.M."/>
            <person name="Lindquist E.A."/>
            <person name="Yee Ngan C."/>
            <person name="Ohm R.A."/>
            <person name="Salamov A.A."/>
            <person name="Grigoriev I.V."/>
            <person name="Spatafora J.W."/>
            <person name="Berbee M.L."/>
        </authorList>
    </citation>
    <scope>NUCLEOTIDE SEQUENCE [LARGE SCALE GENOMIC DNA]</scope>
    <source>
        <strain evidence="2 3">NRRL 28638</strain>
    </source>
</reference>
<name>A0A137P7S7_CONC2</name>
<gene>
    <name evidence="2" type="ORF">CONCODRAFT_17162</name>
</gene>
<evidence type="ECO:0000256" key="1">
    <source>
        <dbReference type="SAM" id="MobiDB-lite"/>
    </source>
</evidence>
<proteinExistence type="predicted"/>
<organism evidence="2 3">
    <name type="scientific">Conidiobolus coronatus (strain ATCC 28846 / CBS 209.66 / NRRL 28638)</name>
    <name type="common">Delacroixia coronata</name>
    <dbReference type="NCBI Taxonomy" id="796925"/>
    <lineage>
        <taxon>Eukaryota</taxon>
        <taxon>Fungi</taxon>
        <taxon>Fungi incertae sedis</taxon>
        <taxon>Zoopagomycota</taxon>
        <taxon>Entomophthoromycotina</taxon>
        <taxon>Entomophthoromycetes</taxon>
        <taxon>Entomophthorales</taxon>
        <taxon>Ancylistaceae</taxon>
        <taxon>Conidiobolus</taxon>
    </lineage>
</organism>
<dbReference type="AlphaFoldDB" id="A0A137P7S7"/>
<dbReference type="EMBL" id="KQ964485">
    <property type="protein sequence ID" value="KXN71058.1"/>
    <property type="molecule type" value="Genomic_DNA"/>
</dbReference>
<feature type="region of interest" description="Disordered" evidence="1">
    <location>
        <begin position="543"/>
        <end position="597"/>
    </location>
</feature>
<sequence>MSEINSEVKDYLKPLIKKLSGLGLNSEYSTEGAINDSLVELEGKPEFIKARDDKNTSYFEIVFKDLLQDKILELIDDESKDFVQEIGNVLDFIFCCSQKKFTSKYFANQCLLKVSKLAPFNQLPKLLEFLESRVNILMTLNASHDYFAPDLVKMTNNMLGKLEGEKFSDIRGKIIWFTSTIVDYKHASGANMPGAFNSSRRFPSESNKLQVPNYSEPYFEQPINVLDEYLAKPKCILESDANFQDFQDLVKKLFEEISKIRNNTQKLTLEKQNTYYEISKFKLIEIIFILNYLRATVEKDSDLSRIAKYSNENELNAAKTRFNSSKNWDVRLKDSCYRNLRIVGFKNMSFIKDAERREKYWSKMKTSKTFNFNSKQETDVTAEFEQKMAAYKAAVKSNPSQIKPNYRAISSEFVNKKRQAIESDVEAKRAKISQLPDSDFSKYFEADSALEFSKYTQVEKDFSTTKGFLPGFDAEKLSDYSKKVKETKLHLEELKKYSPFQDTALCWKLMRKLRAKNLKVCNEKLDMGPGFSVDRMTGFIFSNSSKPTKPGTISPKETQVPNVKEDSANSNGATTPKEQAPPAKPEPASNSGATTPN</sequence>
<evidence type="ECO:0000313" key="2">
    <source>
        <dbReference type="EMBL" id="KXN71058.1"/>
    </source>
</evidence>
<dbReference type="Proteomes" id="UP000070444">
    <property type="component" value="Unassembled WGS sequence"/>
</dbReference>
<dbReference type="Pfam" id="PF11957">
    <property type="entry name" value="efThoc1"/>
    <property type="match status" value="1"/>
</dbReference>
<accession>A0A137P7S7</accession>
<dbReference type="InterPro" id="IPR021861">
    <property type="entry name" value="THO_THOC1"/>
</dbReference>
<keyword evidence="3" id="KW-1185">Reference proteome</keyword>